<dbReference type="EMBL" id="SDMP01000011">
    <property type="protein sequence ID" value="RYR29619.1"/>
    <property type="molecule type" value="Genomic_DNA"/>
</dbReference>
<dbReference type="STRING" id="3818.A0A445AT69"/>
<protein>
    <submittedName>
        <fullName evidence="3">Uncharacterized protein</fullName>
    </submittedName>
</protein>
<dbReference type="PANTHER" id="PTHR45693">
    <property type="entry name" value="TRANSCRIPTION FACTOR TGA9"/>
    <property type="match status" value="1"/>
</dbReference>
<keyword evidence="4" id="KW-1185">Reference proteome</keyword>
<feature type="chain" id="PRO_5019081598" evidence="2">
    <location>
        <begin position="23"/>
        <end position="516"/>
    </location>
</feature>
<dbReference type="Proteomes" id="UP000289738">
    <property type="component" value="Chromosome B01"/>
</dbReference>
<feature type="compositionally biased region" description="Polar residues" evidence="1">
    <location>
        <begin position="467"/>
        <end position="477"/>
    </location>
</feature>
<keyword evidence="2" id="KW-0732">Signal</keyword>
<feature type="signal peptide" evidence="2">
    <location>
        <begin position="1"/>
        <end position="22"/>
    </location>
</feature>
<feature type="compositionally biased region" description="Low complexity" evidence="1">
    <location>
        <begin position="489"/>
        <end position="498"/>
    </location>
</feature>
<dbReference type="PANTHER" id="PTHR45693:SF36">
    <property type="entry name" value="TRANSCRIPTION FACTOR TGA4"/>
    <property type="match status" value="1"/>
</dbReference>
<sequence length="516" mass="57392">MKIATHLIAVIHLCSIAISITSNRIETMTEQQRSNISNLGKSCQQAEDALSQGMDKLQQMVLESVAAGQLEEQTNTPNMSTAMERLAVLKVLEADKCLEVVFEIPLLYTEIGLFVDPPSVFMSNNTWSLLLPEGFQIENLKLGNIINSRLSCMDILTLHMLWVAWLLLNQSNGLKILVPTLMPHLEEDYLRRRASIQLCPLICHSLSNLPVSPLVTSQAAFHSGSLLSISVSSSGELRCNSGSYCNSFPSSSHYNSFLSDSHYNSFPKLHFLSVAATQAEVARINLVIVVERGCLLVPIGLLVIALYPWDITGNRCTESAVHHGQDSRCHDQEDLQPLDGKATSVDVGGLRERHGHLTIWLHPDIKKALYSKSLDRDAMITETFKYTHTLKQNKERFTYQWYAYHYRLEAATQQSQHIRDENNNSVASEVDPNIVWHETTSDPYKNRIYELGSFFADNLRTSTLRPSFASATNSPMEQQMPVYQDQMRASGSDAADGSGTSGGASAPPPSLSPQHD</sequence>
<reference evidence="3 4" key="1">
    <citation type="submission" date="2019-01" db="EMBL/GenBank/DDBJ databases">
        <title>Sequencing of cultivated peanut Arachis hypogaea provides insights into genome evolution and oil improvement.</title>
        <authorList>
            <person name="Chen X."/>
        </authorList>
    </citation>
    <scope>NUCLEOTIDE SEQUENCE [LARGE SCALE GENOMIC DNA]</scope>
    <source>
        <strain evidence="4">cv. Fuhuasheng</strain>
        <tissue evidence="3">Leaves</tissue>
    </source>
</reference>
<evidence type="ECO:0000313" key="4">
    <source>
        <dbReference type="Proteomes" id="UP000289738"/>
    </source>
</evidence>
<comment type="caution">
    <text evidence="3">The sequence shown here is derived from an EMBL/GenBank/DDBJ whole genome shotgun (WGS) entry which is preliminary data.</text>
</comment>
<feature type="region of interest" description="Disordered" evidence="1">
    <location>
        <begin position="467"/>
        <end position="516"/>
    </location>
</feature>
<name>A0A445AT69_ARAHY</name>
<gene>
    <name evidence="3" type="ORF">Ahy_B01g054051</name>
</gene>
<accession>A0A445AT69</accession>
<evidence type="ECO:0000256" key="2">
    <source>
        <dbReference type="SAM" id="SignalP"/>
    </source>
</evidence>
<dbReference type="AlphaFoldDB" id="A0A445AT69"/>
<evidence type="ECO:0000256" key="1">
    <source>
        <dbReference type="SAM" id="MobiDB-lite"/>
    </source>
</evidence>
<organism evidence="3 4">
    <name type="scientific">Arachis hypogaea</name>
    <name type="common">Peanut</name>
    <dbReference type="NCBI Taxonomy" id="3818"/>
    <lineage>
        <taxon>Eukaryota</taxon>
        <taxon>Viridiplantae</taxon>
        <taxon>Streptophyta</taxon>
        <taxon>Embryophyta</taxon>
        <taxon>Tracheophyta</taxon>
        <taxon>Spermatophyta</taxon>
        <taxon>Magnoliopsida</taxon>
        <taxon>eudicotyledons</taxon>
        <taxon>Gunneridae</taxon>
        <taxon>Pentapetalae</taxon>
        <taxon>rosids</taxon>
        <taxon>fabids</taxon>
        <taxon>Fabales</taxon>
        <taxon>Fabaceae</taxon>
        <taxon>Papilionoideae</taxon>
        <taxon>50 kb inversion clade</taxon>
        <taxon>dalbergioids sensu lato</taxon>
        <taxon>Dalbergieae</taxon>
        <taxon>Pterocarpus clade</taxon>
        <taxon>Arachis</taxon>
    </lineage>
</organism>
<proteinExistence type="predicted"/>
<feature type="compositionally biased region" description="Pro residues" evidence="1">
    <location>
        <begin position="506"/>
        <end position="516"/>
    </location>
</feature>
<evidence type="ECO:0000313" key="3">
    <source>
        <dbReference type="EMBL" id="RYR29619.1"/>
    </source>
</evidence>